<dbReference type="Proteomes" id="UP001431776">
    <property type="component" value="Unassembled WGS sequence"/>
</dbReference>
<dbReference type="SMART" id="SM00331">
    <property type="entry name" value="PP2C_SIG"/>
    <property type="match status" value="1"/>
</dbReference>
<dbReference type="Pfam" id="PF13672">
    <property type="entry name" value="PP2C_2"/>
    <property type="match status" value="1"/>
</dbReference>
<dbReference type="PROSITE" id="PS51746">
    <property type="entry name" value="PPM_2"/>
    <property type="match status" value="1"/>
</dbReference>
<evidence type="ECO:0000313" key="2">
    <source>
        <dbReference type="EMBL" id="MDI6450763.1"/>
    </source>
</evidence>
<protein>
    <submittedName>
        <fullName evidence="2">Protein phosphatase 2C domain-containing protein</fullName>
    </submittedName>
</protein>
<feature type="domain" description="PPM-type phosphatase" evidence="1">
    <location>
        <begin position="16"/>
        <end position="256"/>
    </location>
</feature>
<dbReference type="GO" id="GO:0004722">
    <property type="term" value="F:protein serine/threonine phosphatase activity"/>
    <property type="evidence" value="ECO:0007669"/>
    <property type="project" value="InterPro"/>
</dbReference>
<dbReference type="RefSeq" id="WP_349246173.1">
    <property type="nucleotide sequence ID" value="NZ_JASCXX010000024.1"/>
</dbReference>
<proteinExistence type="predicted"/>
<comment type="caution">
    <text evidence="2">The sequence shown here is derived from an EMBL/GenBank/DDBJ whole genome shotgun (WGS) entry which is preliminary data.</text>
</comment>
<reference evidence="2" key="1">
    <citation type="submission" date="2023-05" db="EMBL/GenBank/DDBJ databases">
        <title>Anaerotaeda fermentans gen. nov., sp. nov., a novel anaerobic planctomycete of the new family within the order Sedimentisphaerales isolated from Taman Peninsula, Russia.</title>
        <authorList>
            <person name="Khomyakova M.A."/>
            <person name="Merkel A.Y."/>
            <person name="Slobodkin A.I."/>
        </authorList>
    </citation>
    <scope>NUCLEOTIDE SEQUENCE</scope>
    <source>
        <strain evidence="2">M17dextr</strain>
    </source>
</reference>
<dbReference type="AlphaFoldDB" id="A0AAW6U6H6"/>
<organism evidence="2 3">
    <name type="scientific">Anaerobaca lacustris</name>
    <dbReference type="NCBI Taxonomy" id="3044600"/>
    <lineage>
        <taxon>Bacteria</taxon>
        <taxon>Pseudomonadati</taxon>
        <taxon>Planctomycetota</taxon>
        <taxon>Phycisphaerae</taxon>
        <taxon>Sedimentisphaerales</taxon>
        <taxon>Anaerobacaceae</taxon>
        <taxon>Anaerobaca</taxon>
    </lineage>
</organism>
<dbReference type="SMART" id="SM00332">
    <property type="entry name" value="PP2Cc"/>
    <property type="match status" value="1"/>
</dbReference>
<keyword evidence="3" id="KW-1185">Reference proteome</keyword>
<dbReference type="EMBL" id="JASCXX010000024">
    <property type="protein sequence ID" value="MDI6450763.1"/>
    <property type="molecule type" value="Genomic_DNA"/>
</dbReference>
<dbReference type="InterPro" id="IPR001932">
    <property type="entry name" value="PPM-type_phosphatase-like_dom"/>
</dbReference>
<dbReference type="PANTHER" id="PTHR47992">
    <property type="entry name" value="PROTEIN PHOSPHATASE"/>
    <property type="match status" value="1"/>
</dbReference>
<dbReference type="InterPro" id="IPR036457">
    <property type="entry name" value="PPM-type-like_dom_sf"/>
</dbReference>
<dbReference type="CDD" id="cd00143">
    <property type="entry name" value="PP2Cc"/>
    <property type="match status" value="1"/>
</dbReference>
<evidence type="ECO:0000259" key="1">
    <source>
        <dbReference type="PROSITE" id="PS51746"/>
    </source>
</evidence>
<dbReference type="Gene3D" id="3.60.40.10">
    <property type="entry name" value="PPM-type phosphatase domain"/>
    <property type="match status" value="1"/>
</dbReference>
<dbReference type="InterPro" id="IPR015655">
    <property type="entry name" value="PP2C"/>
</dbReference>
<evidence type="ECO:0000313" key="3">
    <source>
        <dbReference type="Proteomes" id="UP001431776"/>
    </source>
</evidence>
<sequence>MIEPSGAAEGTSGEFLWAAASDIGRLREDNQDAFAAEPEAGLFLVVDGMGGHRGGAIAAGTVAQDLPPVVELGLDRLRTRNGRSIRRLLRKAILDQNHHVRREGDSESGCIGMGATLVLALFSGDRVYTANVGDSRIYRLRNGRLRQFSEDHSVVSELLGAGQITPDEAANHVDQGVVTQYMGMPEAVEPHVRSAALKPGDRFLLCTDGLTDLVSDEAIAEILAANSEPQAVCRALVEAANRAGGTDNVTVVVVVRTGNGRP</sequence>
<name>A0AAW6U6H6_9BACT</name>
<gene>
    <name evidence="2" type="ORF">QJ522_17015</name>
</gene>
<dbReference type="SUPFAM" id="SSF81606">
    <property type="entry name" value="PP2C-like"/>
    <property type="match status" value="1"/>
</dbReference>
<accession>A0AAW6U6H6</accession>